<dbReference type="Proteomes" id="UP000006757">
    <property type="component" value="Unassembled WGS sequence"/>
</dbReference>
<dbReference type="Gene3D" id="3.40.50.1820">
    <property type="entry name" value="alpha/beta hydrolase"/>
    <property type="match status" value="1"/>
</dbReference>
<name>K1VLH1_TRIAC</name>
<accession>K1VLH1</accession>
<keyword evidence="3" id="KW-1185">Reference proteome</keyword>
<gene>
    <name evidence="2" type="ORF">A1Q2_00674</name>
</gene>
<dbReference type="InterPro" id="IPR029058">
    <property type="entry name" value="AB_hydrolase_fold"/>
</dbReference>
<reference evidence="2 3" key="1">
    <citation type="journal article" date="2012" name="Eukaryot. Cell">
        <title>Genome sequence of the Trichosporon asahii environmental strain CBS 8904.</title>
        <authorList>
            <person name="Yang R.Y."/>
            <person name="Li H.T."/>
            <person name="Zhu H."/>
            <person name="Zhou G.P."/>
            <person name="Wang M."/>
            <person name="Wang L."/>
        </authorList>
    </citation>
    <scope>NUCLEOTIDE SEQUENCE [LARGE SCALE GENOMIC DNA]</scope>
    <source>
        <strain evidence="2 3">CBS 8904</strain>
    </source>
</reference>
<evidence type="ECO:0000313" key="3">
    <source>
        <dbReference type="Proteomes" id="UP000006757"/>
    </source>
</evidence>
<dbReference type="HOGENOM" id="CLU_046066_2_1_1"/>
<dbReference type="SUPFAM" id="SSF53474">
    <property type="entry name" value="alpha/beta-Hydrolases"/>
    <property type="match status" value="1"/>
</dbReference>
<dbReference type="InterPro" id="IPR000073">
    <property type="entry name" value="AB_hydrolase_1"/>
</dbReference>
<dbReference type="eggNOG" id="ENOG502RZIH">
    <property type="taxonomic scope" value="Eukaryota"/>
</dbReference>
<dbReference type="InterPro" id="IPR052897">
    <property type="entry name" value="Sec-Metab_Biosynth_Hydrolase"/>
</dbReference>
<feature type="domain" description="AB hydrolase-1" evidence="1">
    <location>
        <begin position="10"/>
        <end position="225"/>
    </location>
</feature>
<sequence>MRFPSVTGSIILVHGFWGGAAHWAKVIPELEKHGWGVNNLHAVELPLTSLSDDAARLTQAIGQAKEPVWLVGHSYGGAVITEAGNNDKVKGLVYIAGWAPDSGESLAQLSGRYPPEAAANIAPDSDGYLWITPEKYRESFCQDLGEQESFVMAVTQKAPVASTFGDNITDAAWRHKDSWYQVSTEDRMINPELEKIMAERMDAKAILKLDSSHASLASHPREVSRLILSAVAGGRHGH</sequence>
<dbReference type="Pfam" id="PF12697">
    <property type="entry name" value="Abhydrolase_6"/>
    <property type="match status" value="1"/>
</dbReference>
<organism evidence="2 3">
    <name type="scientific">Trichosporon asahii var. asahii (strain CBS 8904)</name>
    <name type="common">Yeast</name>
    <dbReference type="NCBI Taxonomy" id="1220162"/>
    <lineage>
        <taxon>Eukaryota</taxon>
        <taxon>Fungi</taxon>
        <taxon>Dikarya</taxon>
        <taxon>Basidiomycota</taxon>
        <taxon>Agaricomycotina</taxon>
        <taxon>Tremellomycetes</taxon>
        <taxon>Trichosporonales</taxon>
        <taxon>Trichosporonaceae</taxon>
        <taxon>Trichosporon</taxon>
    </lineage>
</organism>
<evidence type="ECO:0000259" key="1">
    <source>
        <dbReference type="Pfam" id="PF12697"/>
    </source>
</evidence>
<dbReference type="PANTHER" id="PTHR37017">
    <property type="entry name" value="AB HYDROLASE-1 DOMAIN-CONTAINING PROTEIN-RELATED"/>
    <property type="match status" value="1"/>
</dbReference>
<dbReference type="PANTHER" id="PTHR37017:SF11">
    <property type="entry name" value="ESTERASE_LIPASE_THIOESTERASE DOMAIN-CONTAINING PROTEIN"/>
    <property type="match status" value="1"/>
</dbReference>
<dbReference type="AlphaFoldDB" id="K1VLH1"/>
<dbReference type="InParanoid" id="K1VLH1"/>
<dbReference type="STRING" id="1220162.K1VLH1"/>
<protein>
    <recommendedName>
        <fullName evidence="1">AB hydrolase-1 domain-containing protein</fullName>
    </recommendedName>
</protein>
<evidence type="ECO:0000313" key="2">
    <source>
        <dbReference type="EMBL" id="EKD05025.1"/>
    </source>
</evidence>
<dbReference type="EMBL" id="AMBO01000159">
    <property type="protein sequence ID" value="EKD05025.1"/>
    <property type="molecule type" value="Genomic_DNA"/>
</dbReference>
<proteinExistence type="predicted"/>
<comment type="caution">
    <text evidence="2">The sequence shown here is derived from an EMBL/GenBank/DDBJ whole genome shotgun (WGS) entry which is preliminary data.</text>
</comment>
<dbReference type="OMA" id="FMAKRMG"/>